<feature type="transmembrane region" description="Helical" evidence="7">
    <location>
        <begin position="142"/>
        <end position="164"/>
    </location>
</feature>
<evidence type="ECO:0000256" key="6">
    <source>
        <dbReference type="ARBA" id="ARBA00023136"/>
    </source>
</evidence>
<dbReference type="PROSITE" id="PS50928">
    <property type="entry name" value="ABC_TM1"/>
    <property type="match status" value="1"/>
</dbReference>
<dbReference type="GO" id="GO:0005886">
    <property type="term" value="C:plasma membrane"/>
    <property type="evidence" value="ECO:0007669"/>
    <property type="project" value="UniProtKB-SubCell"/>
</dbReference>
<evidence type="ECO:0000256" key="7">
    <source>
        <dbReference type="RuleBase" id="RU363032"/>
    </source>
</evidence>
<keyword evidence="3" id="KW-1003">Cell membrane</keyword>
<comment type="caution">
    <text evidence="9">The sequence shown here is derived from an EMBL/GenBank/DDBJ whole genome shotgun (WGS) entry which is preliminary data.</text>
</comment>
<dbReference type="InterPro" id="IPR050901">
    <property type="entry name" value="BP-dep_ABC_trans_perm"/>
</dbReference>
<keyword evidence="4 7" id="KW-0812">Transmembrane</keyword>
<dbReference type="InterPro" id="IPR000515">
    <property type="entry name" value="MetI-like"/>
</dbReference>
<sequence>MTIVAGHGARNRTRTTLRGIAITVVIVALAFPVIWMVLASLKNALSIGDPSQTFVFTPTLDNYITLIEQNDFLLYILNSAIVAIAATALALLVGLPAAYAIARHSMGRTNMLILAARIIPWISLLVPWYFLFAQVGFVGTYWALIIAHLFVTLPLVVWIMTGFFETLPSELEEAAQVDGLSPAGAFWRIAVPLARPGIATAALLGFIFSWNNFLFSLVLGGNDTRTLPVALFNFIAYASVDWGGLMAASVVTMIPVAVLAVLAQRHIVAGLTAGATKG</sequence>
<evidence type="ECO:0000313" key="9">
    <source>
        <dbReference type="EMBL" id="MDS0244286.1"/>
    </source>
</evidence>
<evidence type="ECO:0000256" key="2">
    <source>
        <dbReference type="ARBA" id="ARBA00022448"/>
    </source>
</evidence>
<evidence type="ECO:0000259" key="8">
    <source>
        <dbReference type="PROSITE" id="PS50928"/>
    </source>
</evidence>
<accession>A0AAJ2LZB0</accession>
<reference evidence="9 10" key="1">
    <citation type="submission" date="2021-06" db="EMBL/GenBank/DDBJ databases">
        <title>Genome-based taxonomic framework of Microbacterium strains isolated from marine environment, the description of four new species and reclassification of four preexisting species.</title>
        <authorList>
            <person name="Lee S.D."/>
            <person name="Kim S.-M."/>
            <person name="Byeon Y.-S."/>
            <person name="Yang H.L."/>
            <person name="Kim I.S."/>
        </authorList>
    </citation>
    <scope>NUCLEOTIDE SEQUENCE [LARGE SCALE GENOMIC DNA]</scope>
    <source>
        <strain evidence="9 10">KACC 20514</strain>
    </source>
</reference>
<comment type="subcellular location">
    <subcellularLocation>
        <location evidence="1 7">Cell membrane</location>
        <topology evidence="1 7">Multi-pass membrane protein</topology>
    </subcellularLocation>
</comment>
<keyword evidence="6 7" id="KW-0472">Membrane</keyword>
<dbReference type="PANTHER" id="PTHR32243:SF18">
    <property type="entry name" value="INNER MEMBRANE ABC TRANSPORTER PERMEASE PROTEIN YCJP"/>
    <property type="match status" value="1"/>
</dbReference>
<dbReference type="AlphaFoldDB" id="A0AAJ2LZB0"/>
<dbReference type="SUPFAM" id="SSF161098">
    <property type="entry name" value="MetI-like"/>
    <property type="match status" value="1"/>
</dbReference>
<evidence type="ECO:0000256" key="4">
    <source>
        <dbReference type="ARBA" id="ARBA00022692"/>
    </source>
</evidence>
<proteinExistence type="inferred from homology"/>
<feature type="transmembrane region" description="Helical" evidence="7">
    <location>
        <begin position="230"/>
        <end position="263"/>
    </location>
</feature>
<protein>
    <submittedName>
        <fullName evidence="9">Carbohydrate ABC transporter permease</fullName>
    </submittedName>
</protein>
<feature type="transmembrane region" description="Helical" evidence="7">
    <location>
        <begin position="111"/>
        <end position="130"/>
    </location>
</feature>
<feature type="transmembrane region" description="Helical" evidence="7">
    <location>
        <begin position="20"/>
        <end position="41"/>
    </location>
</feature>
<feature type="domain" description="ABC transmembrane type-1" evidence="8">
    <location>
        <begin position="76"/>
        <end position="263"/>
    </location>
</feature>
<evidence type="ECO:0000256" key="5">
    <source>
        <dbReference type="ARBA" id="ARBA00022989"/>
    </source>
</evidence>
<evidence type="ECO:0000256" key="1">
    <source>
        <dbReference type="ARBA" id="ARBA00004651"/>
    </source>
</evidence>
<keyword evidence="5 7" id="KW-1133">Transmembrane helix</keyword>
<organism evidence="9 10">
    <name type="scientific">Microbacterium aurantiacum</name>
    <dbReference type="NCBI Taxonomy" id="162393"/>
    <lineage>
        <taxon>Bacteria</taxon>
        <taxon>Bacillati</taxon>
        <taxon>Actinomycetota</taxon>
        <taxon>Actinomycetes</taxon>
        <taxon>Micrococcales</taxon>
        <taxon>Microbacteriaceae</taxon>
        <taxon>Microbacterium</taxon>
    </lineage>
</organism>
<name>A0AAJ2LZB0_9MICO</name>
<dbReference type="InterPro" id="IPR035906">
    <property type="entry name" value="MetI-like_sf"/>
</dbReference>
<dbReference type="PANTHER" id="PTHR32243">
    <property type="entry name" value="MALTOSE TRANSPORT SYSTEM PERMEASE-RELATED"/>
    <property type="match status" value="1"/>
</dbReference>
<dbReference type="EMBL" id="JAHWXH010000001">
    <property type="protein sequence ID" value="MDS0244286.1"/>
    <property type="molecule type" value="Genomic_DNA"/>
</dbReference>
<dbReference type="GO" id="GO:0055085">
    <property type="term" value="P:transmembrane transport"/>
    <property type="evidence" value="ECO:0007669"/>
    <property type="project" value="InterPro"/>
</dbReference>
<dbReference type="GeneID" id="301456864"/>
<keyword evidence="2 7" id="KW-0813">Transport</keyword>
<evidence type="ECO:0000313" key="10">
    <source>
        <dbReference type="Proteomes" id="UP001183582"/>
    </source>
</evidence>
<dbReference type="RefSeq" id="WP_310890371.1">
    <property type="nucleotide sequence ID" value="NZ_BAAAGR010000001.1"/>
</dbReference>
<dbReference type="Pfam" id="PF00528">
    <property type="entry name" value="BPD_transp_1"/>
    <property type="match status" value="1"/>
</dbReference>
<dbReference type="Proteomes" id="UP001183582">
    <property type="component" value="Unassembled WGS sequence"/>
</dbReference>
<feature type="transmembrane region" description="Helical" evidence="7">
    <location>
        <begin position="72"/>
        <end position="99"/>
    </location>
</feature>
<gene>
    <name evidence="9" type="ORF">KZC50_01520</name>
</gene>
<evidence type="ECO:0000256" key="3">
    <source>
        <dbReference type="ARBA" id="ARBA00022475"/>
    </source>
</evidence>
<feature type="transmembrane region" description="Helical" evidence="7">
    <location>
        <begin position="185"/>
        <end position="210"/>
    </location>
</feature>
<dbReference type="CDD" id="cd06261">
    <property type="entry name" value="TM_PBP2"/>
    <property type="match status" value="1"/>
</dbReference>
<dbReference type="Gene3D" id="1.10.3720.10">
    <property type="entry name" value="MetI-like"/>
    <property type="match status" value="1"/>
</dbReference>
<comment type="similarity">
    <text evidence="7">Belongs to the binding-protein-dependent transport system permease family.</text>
</comment>